<dbReference type="InterPro" id="IPR030678">
    <property type="entry name" value="Peptide/Ni-bd"/>
</dbReference>
<evidence type="ECO:0000256" key="1">
    <source>
        <dbReference type="ARBA" id="ARBA00004196"/>
    </source>
</evidence>
<feature type="domain" description="Solute-binding protein family 5" evidence="5">
    <location>
        <begin position="82"/>
        <end position="438"/>
    </location>
</feature>
<dbReference type="KEGG" id="dli:dnl_35200"/>
<evidence type="ECO:0000313" key="6">
    <source>
        <dbReference type="EMBL" id="QTA81189.1"/>
    </source>
</evidence>
<dbReference type="CDD" id="cd08512">
    <property type="entry name" value="PBP2_NikA_DppA_OppA_like_7"/>
    <property type="match status" value="1"/>
</dbReference>
<dbReference type="AlphaFoldDB" id="A0A975B9G3"/>
<dbReference type="PANTHER" id="PTHR30290">
    <property type="entry name" value="PERIPLASMIC BINDING COMPONENT OF ABC TRANSPORTER"/>
    <property type="match status" value="1"/>
</dbReference>
<protein>
    <submittedName>
        <fullName evidence="6">ABC transporter, substrate-binding protein</fullName>
    </submittedName>
</protein>
<keyword evidence="3" id="KW-0813">Transport</keyword>
<evidence type="ECO:0000256" key="3">
    <source>
        <dbReference type="ARBA" id="ARBA00022448"/>
    </source>
</evidence>
<accession>A0A975B9G3</accession>
<proteinExistence type="inferred from homology"/>
<dbReference type="GO" id="GO:0043190">
    <property type="term" value="C:ATP-binding cassette (ABC) transporter complex"/>
    <property type="evidence" value="ECO:0007669"/>
    <property type="project" value="InterPro"/>
</dbReference>
<reference evidence="6" key="1">
    <citation type="journal article" date="2021" name="Microb. Physiol.">
        <title>Proteogenomic Insights into the Physiology of Marine, Sulfate-Reducing, Filamentous Desulfonema limicola and Desulfonema magnum.</title>
        <authorList>
            <person name="Schnaars V."/>
            <person name="Wohlbrand L."/>
            <person name="Scheve S."/>
            <person name="Hinrichs C."/>
            <person name="Reinhardt R."/>
            <person name="Rabus R."/>
        </authorList>
    </citation>
    <scope>NUCLEOTIDE SEQUENCE</scope>
    <source>
        <strain evidence="6">5ac10</strain>
    </source>
</reference>
<keyword evidence="7" id="KW-1185">Reference proteome</keyword>
<name>A0A975B9G3_9BACT</name>
<dbReference type="GO" id="GO:0015833">
    <property type="term" value="P:peptide transport"/>
    <property type="evidence" value="ECO:0007669"/>
    <property type="project" value="TreeGrafter"/>
</dbReference>
<dbReference type="GO" id="GO:0030288">
    <property type="term" value="C:outer membrane-bounded periplasmic space"/>
    <property type="evidence" value="ECO:0007669"/>
    <property type="project" value="UniProtKB-ARBA"/>
</dbReference>
<dbReference type="PROSITE" id="PS01040">
    <property type="entry name" value="SBP_BACTERIAL_5"/>
    <property type="match status" value="1"/>
</dbReference>
<comment type="subcellular location">
    <subcellularLocation>
        <location evidence="1">Cell envelope</location>
    </subcellularLocation>
</comment>
<dbReference type="RefSeq" id="WP_207687258.1">
    <property type="nucleotide sequence ID" value="NZ_CP061799.1"/>
</dbReference>
<evidence type="ECO:0000256" key="2">
    <source>
        <dbReference type="ARBA" id="ARBA00005695"/>
    </source>
</evidence>
<dbReference type="SUPFAM" id="SSF53850">
    <property type="entry name" value="Periplasmic binding protein-like II"/>
    <property type="match status" value="1"/>
</dbReference>
<dbReference type="GO" id="GO:1904680">
    <property type="term" value="F:peptide transmembrane transporter activity"/>
    <property type="evidence" value="ECO:0007669"/>
    <property type="project" value="TreeGrafter"/>
</dbReference>
<dbReference type="EMBL" id="CP061799">
    <property type="protein sequence ID" value="QTA81189.1"/>
    <property type="molecule type" value="Genomic_DNA"/>
</dbReference>
<evidence type="ECO:0000313" key="7">
    <source>
        <dbReference type="Proteomes" id="UP000663720"/>
    </source>
</evidence>
<dbReference type="InterPro" id="IPR039424">
    <property type="entry name" value="SBP_5"/>
</dbReference>
<dbReference type="Gene3D" id="3.10.105.10">
    <property type="entry name" value="Dipeptide-binding Protein, Domain 3"/>
    <property type="match status" value="1"/>
</dbReference>
<dbReference type="Gene3D" id="3.40.190.10">
    <property type="entry name" value="Periplasmic binding protein-like II"/>
    <property type="match status" value="1"/>
</dbReference>
<dbReference type="PIRSF" id="PIRSF002741">
    <property type="entry name" value="MppA"/>
    <property type="match status" value="1"/>
</dbReference>
<organism evidence="6 7">
    <name type="scientific">Desulfonema limicola</name>
    <dbReference type="NCBI Taxonomy" id="45656"/>
    <lineage>
        <taxon>Bacteria</taxon>
        <taxon>Pseudomonadati</taxon>
        <taxon>Thermodesulfobacteriota</taxon>
        <taxon>Desulfobacteria</taxon>
        <taxon>Desulfobacterales</taxon>
        <taxon>Desulfococcaceae</taxon>
        <taxon>Desulfonema</taxon>
    </lineage>
</organism>
<dbReference type="InterPro" id="IPR023765">
    <property type="entry name" value="SBP_5_CS"/>
</dbReference>
<gene>
    <name evidence="6" type="ORF">dnl_35200</name>
</gene>
<evidence type="ECO:0000259" key="5">
    <source>
        <dbReference type="Pfam" id="PF00496"/>
    </source>
</evidence>
<dbReference type="InterPro" id="IPR000914">
    <property type="entry name" value="SBP_5_dom"/>
</dbReference>
<dbReference type="Pfam" id="PF00496">
    <property type="entry name" value="SBP_bac_5"/>
    <property type="match status" value="1"/>
</dbReference>
<keyword evidence="4" id="KW-0732">Signal</keyword>
<dbReference type="PANTHER" id="PTHR30290:SF10">
    <property type="entry name" value="PERIPLASMIC OLIGOPEPTIDE-BINDING PROTEIN-RELATED"/>
    <property type="match status" value="1"/>
</dbReference>
<dbReference type="Gene3D" id="3.90.76.10">
    <property type="entry name" value="Dipeptide-binding Protein, Domain 1"/>
    <property type="match status" value="1"/>
</dbReference>
<evidence type="ECO:0000256" key="4">
    <source>
        <dbReference type="ARBA" id="ARBA00022729"/>
    </source>
</evidence>
<sequence>MQKKISFIFVLILIISIFTVSLSFIKAYAQGASPKDTIVIASRFNDNITLDPAENSDLSGIEFIMNTYDRLTACDTDDFCTIKGAAAKSWSVAENGKTFTFNIRKGISFASGNPLTAHDAVFSLHRLILLNSPGSSILSQLGFNPENIKQKIRVKDKYTLTIETDKKYPPNLLPRCLAGSSASIVDKKEVMKQDDNNDMGNKWLKINYAGSGPYRLRQLKQGKSILLDKNNMYWAGAPKMDKINIRNIADPSTRLMLVKMGEIDIARDVGSSLVKGLENEPGLTFKTGAKGCLYYIGINHEEDILSNPGVRQALKYLVDYKGIADDIFNNNVLIHQSLIPRAYTKTSLENPFNYDIEKARSILEQAGYKQGFNISINIYNDYPFTDIAEVLKSSFAKADIKLEINYMDHARFSDNCQSKNYDLYMDCWGADFQSPETSEFAFAWESNETSPFILMFQKTETAVIKSIVKGFDFGPGSGSSYQYIIKE</sequence>
<dbReference type="Proteomes" id="UP000663720">
    <property type="component" value="Chromosome"/>
</dbReference>
<comment type="similarity">
    <text evidence="2">Belongs to the bacterial solute-binding protein 5 family.</text>
</comment>